<feature type="transmembrane region" description="Helical" evidence="2">
    <location>
        <begin position="271"/>
        <end position="291"/>
    </location>
</feature>
<accession>A0A6B8RST3</accession>
<keyword evidence="2" id="KW-1133">Transmembrane helix</keyword>
<keyword evidence="2" id="KW-0472">Membrane</keyword>
<proteinExistence type="predicted"/>
<evidence type="ECO:0000313" key="4">
    <source>
        <dbReference type="EMBL" id="QGQ98278.1"/>
    </source>
</evidence>
<dbReference type="EMBL" id="CP034235">
    <property type="protein sequence ID" value="QGQ98278.1"/>
    <property type="molecule type" value="Genomic_DNA"/>
</dbReference>
<evidence type="ECO:0000256" key="1">
    <source>
        <dbReference type="SAM" id="MobiDB-lite"/>
    </source>
</evidence>
<feature type="transmembrane region" description="Helical" evidence="2">
    <location>
        <begin position="119"/>
        <end position="136"/>
    </location>
</feature>
<feature type="transmembrane region" description="Helical" evidence="2">
    <location>
        <begin position="39"/>
        <end position="59"/>
    </location>
</feature>
<feature type="transmembrane region" description="Helical" evidence="2">
    <location>
        <begin position="12"/>
        <end position="33"/>
    </location>
</feature>
<name>A0A6B8RST3_9BACL</name>
<protein>
    <submittedName>
        <fullName evidence="4">DUF4129 domain-containing protein</fullName>
    </submittedName>
</protein>
<feature type="domain" description="Protein-glutamine gamma-glutamyltransferase-like C-terminal" evidence="3">
    <location>
        <begin position="386"/>
        <end position="433"/>
    </location>
</feature>
<evidence type="ECO:0000313" key="5">
    <source>
        <dbReference type="Proteomes" id="UP000426246"/>
    </source>
</evidence>
<keyword evidence="5" id="KW-1185">Reference proteome</keyword>
<feature type="region of interest" description="Disordered" evidence="1">
    <location>
        <begin position="237"/>
        <end position="256"/>
    </location>
</feature>
<feature type="transmembrane region" description="Helical" evidence="2">
    <location>
        <begin position="187"/>
        <end position="206"/>
    </location>
</feature>
<dbReference type="Proteomes" id="UP000426246">
    <property type="component" value="Chromosome"/>
</dbReference>
<evidence type="ECO:0000259" key="3">
    <source>
        <dbReference type="Pfam" id="PF13559"/>
    </source>
</evidence>
<keyword evidence="2" id="KW-0812">Transmembrane</keyword>
<dbReference type="AlphaFoldDB" id="A0A6B8RST3"/>
<dbReference type="OrthoDB" id="2663086at2"/>
<feature type="compositionally biased region" description="Pro residues" evidence="1">
    <location>
        <begin position="239"/>
        <end position="253"/>
    </location>
</feature>
<dbReference type="RefSeq" id="WP_155703380.1">
    <property type="nucleotide sequence ID" value="NZ_CP034235.1"/>
</dbReference>
<dbReference type="KEGG" id="ppsc:EHS13_27035"/>
<gene>
    <name evidence="4" type="ORF">EHS13_27035</name>
</gene>
<feature type="transmembrane region" description="Helical" evidence="2">
    <location>
        <begin position="142"/>
        <end position="162"/>
    </location>
</feature>
<dbReference type="InterPro" id="IPR025403">
    <property type="entry name" value="TgpA-like_C"/>
</dbReference>
<reference evidence="5" key="1">
    <citation type="submission" date="2018-11" db="EMBL/GenBank/DDBJ databases">
        <title>Complete genome sequence of Paenibacillus sp. ML311-T8.</title>
        <authorList>
            <person name="Nam Y.-D."/>
            <person name="Kang J."/>
            <person name="Chung W.-H."/>
            <person name="Park Y.S."/>
        </authorList>
    </citation>
    <scope>NUCLEOTIDE SEQUENCE [LARGE SCALE GENOMIC DNA]</scope>
    <source>
        <strain evidence="5">ML311-T8</strain>
    </source>
</reference>
<dbReference type="Pfam" id="PF13559">
    <property type="entry name" value="DUF4129"/>
    <property type="match status" value="1"/>
</dbReference>
<evidence type="ECO:0000256" key="2">
    <source>
        <dbReference type="SAM" id="Phobius"/>
    </source>
</evidence>
<sequence length="440" mass="50590">MRGYAAAFFTMWLKAAIEILLFFPILFLVHNWIISTETFIWIALLLVFYSLGYLASAWLYLNKWYSLLGVGLSCSCLIVYGGLGLTLSGIFTGLLGFYLFFRGTFIATRAWNNVFPTPIYWLGLGSYFLVSVYYRLQPETRVHLPLLFWLGLISVAITLLVISQERIIQESLPEKNGRHLVNKKQLWHGRIISIAVLCIITIVATVKQLAEGLTYLNHIFWQGVLYIARKISQLFSSPPQEPQPEQTPPPAQLPPAESAEPSAFWMWVEKILYIVVIAVVCVVALYLIYILGKRLIRLGRLLYNWLNRRLNQDGIEQETGYEDESTSLTSWGDLIKSYGSKASNWLERMRKREVKWSDLTTNAEKARYLYRLFVMKSLSKSTKIDSHLTAQEMILTIQQRMPELSDSSEQLASLYNQARYSDHPIQDEDITKLKNSLKSN</sequence>
<organism evidence="4 5">
    <name type="scientific">Paenibacillus psychroresistens</name>
    <dbReference type="NCBI Taxonomy" id="1778678"/>
    <lineage>
        <taxon>Bacteria</taxon>
        <taxon>Bacillati</taxon>
        <taxon>Bacillota</taxon>
        <taxon>Bacilli</taxon>
        <taxon>Bacillales</taxon>
        <taxon>Paenibacillaceae</taxon>
        <taxon>Paenibacillus</taxon>
    </lineage>
</organism>